<dbReference type="EMBL" id="JAMZEB010000001">
    <property type="protein sequence ID" value="MCP2353779.1"/>
    <property type="molecule type" value="Genomic_DNA"/>
</dbReference>
<reference evidence="1" key="1">
    <citation type="submission" date="2022-06" db="EMBL/GenBank/DDBJ databases">
        <title>Sequencing the genomes of 1000 actinobacteria strains.</title>
        <authorList>
            <person name="Klenk H.-P."/>
        </authorList>
    </citation>
    <scope>NUCLEOTIDE SEQUENCE</scope>
    <source>
        <strain evidence="1">DSM 46694</strain>
    </source>
</reference>
<proteinExistence type="predicted"/>
<dbReference type="AlphaFoldDB" id="A0A9X2GAG8"/>
<keyword evidence="2" id="KW-1185">Reference proteome</keyword>
<comment type="caution">
    <text evidence="1">The sequence shown here is derived from an EMBL/GenBank/DDBJ whole genome shotgun (WGS) entry which is preliminary data.</text>
</comment>
<evidence type="ECO:0000313" key="1">
    <source>
        <dbReference type="EMBL" id="MCP2353779.1"/>
    </source>
</evidence>
<sequence>MTTELARHAARFENVKTDGFGYYAQQSIRPQQAYARSPAC</sequence>
<accession>A0A9X2GAG8</accession>
<dbReference type="RefSeq" id="WP_276082684.1">
    <property type="nucleotide sequence ID" value="NZ_BAABKA010000029.1"/>
</dbReference>
<evidence type="ECO:0000313" key="2">
    <source>
        <dbReference type="Proteomes" id="UP001139648"/>
    </source>
</evidence>
<organism evidence="1 2">
    <name type="scientific">Nonomuraea thailandensis</name>
    <dbReference type="NCBI Taxonomy" id="1188745"/>
    <lineage>
        <taxon>Bacteria</taxon>
        <taxon>Bacillati</taxon>
        <taxon>Actinomycetota</taxon>
        <taxon>Actinomycetes</taxon>
        <taxon>Streptosporangiales</taxon>
        <taxon>Streptosporangiaceae</taxon>
        <taxon>Nonomuraea</taxon>
    </lineage>
</organism>
<name>A0A9X2GAG8_9ACTN</name>
<gene>
    <name evidence="1" type="ORF">HD597_000799</name>
</gene>
<dbReference type="Proteomes" id="UP001139648">
    <property type="component" value="Unassembled WGS sequence"/>
</dbReference>
<protein>
    <submittedName>
        <fullName evidence="1">Uncharacterized protein</fullName>
    </submittedName>
</protein>